<name>A0A0G0SF82_9BACT</name>
<comment type="caution">
    <text evidence="2">The sequence shown here is derived from an EMBL/GenBank/DDBJ whole genome shotgun (WGS) entry which is preliminary data.</text>
</comment>
<gene>
    <name evidence="2" type="ORF">UU03_C0004G0015</name>
</gene>
<dbReference type="AlphaFoldDB" id="A0A0G0SF82"/>
<reference evidence="2 3" key="1">
    <citation type="journal article" date="2015" name="Nature">
        <title>rRNA introns, odd ribosomes, and small enigmatic genomes across a large radiation of phyla.</title>
        <authorList>
            <person name="Brown C.T."/>
            <person name="Hug L.A."/>
            <person name="Thomas B.C."/>
            <person name="Sharon I."/>
            <person name="Castelle C.J."/>
            <person name="Singh A."/>
            <person name="Wilkins M.J."/>
            <person name="Williams K.H."/>
            <person name="Banfield J.F."/>
        </authorList>
    </citation>
    <scope>NUCLEOTIDE SEQUENCE [LARGE SCALE GENOMIC DNA]</scope>
</reference>
<accession>A0A0G0SF82</accession>
<keyword evidence="1" id="KW-0472">Membrane</keyword>
<feature type="transmembrane region" description="Helical" evidence="1">
    <location>
        <begin position="6"/>
        <end position="24"/>
    </location>
</feature>
<protein>
    <submittedName>
        <fullName evidence="2">Uncharacterized protein</fullName>
    </submittedName>
</protein>
<keyword evidence="1" id="KW-1133">Transmembrane helix</keyword>
<dbReference type="EMBL" id="LBZB01000004">
    <property type="protein sequence ID" value="KKR63444.1"/>
    <property type="molecule type" value="Genomic_DNA"/>
</dbReference>
<evidence type="ECO:0000313" key="3">
    <source>
        <dbReference type="Proteomes" id="UP000034613"/>
    </source>
</evidence>
<organism evidence="2 3">
    <name type="scientific">Candidatus Woesebacteria bacterium GW2011_GWA1_40_45</name>
    <dbReference type="NCBI Taxonomy" id="1618554"/>
    <lineage>
        <taxon>Bacteria</taxon>
        <taxon>Candidatus Woeseibacteriota</taxon>
    </lineage>
</organism>
<sequence length="116" mass="12345">MILLVFFVMTAVAITIAAIFMMIITSGSVADMQNGIEAGQLADSGAENALLKLERDPSYSGEVYTLGNATVTVIVTGGTTKTINSTVVSGDFTRKVEVLANYTNNVLSVTSWKEQF</sequence>
<evidence type="ECO:0000313" key="2">
    <source>
        <dbReference type="EMBL" id="KKR63444.1"/>
    </source>
</evidence>
<dbReference type="Proteomes" id="UP000034613">
    <property type="component" value="Unassembled WGS sequence"/>
</dbReference>
<proteinExistence type="predicted"/>
<keyword evidence="1" id="KW-0812">Transmembrane</keyword>
<evidence type="ECO:0000256" key="1">
    <source>
        <dbReference type="SAM" id="Phobius"/>
    </source>
</evidence>